<dbReference type="eggNOG" id="ENOG502ZK4V">
    <property type="taxonomic scope" value="Bacteria"/>
</dbReference>
<dbReference type="OrthoDB" id="6873399at2"/>
<proteinExistence type="predicted"/>
<dbReference type="EMBL" id="CAFB01000016">
    <property type="protein sequence ID" value="CCD28656.1"/>
    <property type="molecule type" value="Genomic_DNA"/>
</dbReference>
<protein>
    <recommendedName>
        <fullName evidence="3">Phage protein</fullName>
    </recommendedName>
</protein>
<comment type="caution">
    <text evidence="1">The sequence shown here is derived from an EMBL/GenBank/DDBJ whole genome shotgun (WGS) entry which is preliminary data.</text>
</comment>
<sequence length="166" mass="18524">MRAHFREQAVATLKAAHTTAGQNVFSPRDWPTWRGEYPLILVHTPRERKASITRGIPQFNTTLWLAVSARVETHSAEAAYADLETLGAQIEAALLTDFNLISQLQHIAFVDTRIEVNAQSKGHLGEVQIDFGLEFYEVFDPVTQSPVQPIATPLEGIDVQHALRPE</sequence>
<gene>
    <name evidence="1" type="ORF">CAGGBEG34_1140002</name>
</gene>
<dbReference type="InterPro" id="IPR038512">
    <property type="entry name" value="GpU-like_sf"/>
</dbReference>
<keyword evidence="2" id="KW-1185">Reference proteome</keyword>
<dbReference type="STRING" id="1070319.CAGGBEG34_1140002"/>
<dbReference type="Proteomes" id="UP000054051">
    <property type="component" value="Unassembled WGS sequence"/>
</dbReference>
<evidence type="ECO:0000313" key="1">
    <source>
        <dbReference type="EMBL" id="CCD28656.1"/>
    </source>
</evidence>
<organism evidence="1 2">
    <name type="scientific">Candidatus Glomeribacter gigasporarum BEG34</name>
    <dbReference type="NCBI Taxonomy" id="1070319"/>
    <lineage>
        <taxon>Bacteria</taxon>
        <taxon>Pseudomonadati</taxon>
        <taxon>Pseudomonadota</taxon>
        <taxon>Betaproteobacteria</taxon>
        <taxon>Burkholderiales</taxon>
        <taxon>Burkholderiaceae</taxon>
        <taxon>Candidatus Glomeribacter</taxon>
    </lineage>
</organism>
<name>G2J7B6_9BURK</name>
<dbReference type="RefSeq" id="WP_006681955.1">
    <property type="nucleotide sequence ID" value="NZ_CAFB01000016.1"/>
</dbReference>
<evidence type="ECO:0000313" key="2">
    <source>
        <dbReference type="Proteomes" id="UP000054051"/>
    </source>
</evidence>
<reference evidence="1 2" key="1">
    <citation type="submission" date="2011-08" db="EMBL/GenBank/DDBJ databases">
        <title>The genome of the obligate endobacterium of an arbuscular mycorrhizal fungus reveals an interphylum network of nutritional interactions.</title>
        <authorList>
            <person name="Ghignone S."/>
            <person name="Salvioli A."/>
            <person name="Anca I."/>
            <person name="Lumini E."/>
            <person name="Ortu G."/>
            <person name="Petiti L."/>
            <person name="Cruveiller S."/>
            <person name="Bianciotto V."/>
            <person name="Piffanelli P."/>
            <person name="Lanfranco L."/>
            <person name="Bonfante P."/>
        </authorList>
    </citation>
    <scope>NUCLEOTIDE SEQUENCE [LARGE SCALE GENOMIC DNA]</scope>
    <source>
        <strain evidence="1 2">BEG34</strain>
    </source>
</reference>
<evidence type="ECO:0008006" key="3">
    <source>
        <dbReference type="Google" id="ProtNLM"/>
    </source>
</evidence>
<dbReference type="Gene3D" id="3.30.70.1700">
    <property type="entry name" value="Phage minor tail protein U"/>
    <property type="match status" value="1"/>
</dbReference>
<accession>G2J7B6</accession>
<dbReference type="AlphaFoldDB" id="G2J7B6"/>